<evidence type="ECO:0000256" key="1">
    <source>
        <dbReference type="SAM" id="MobiDB-lite"/>
    </source>
</evidence>
<gene>
    <name evidence="2" type="ORF">SDC9_123149</name>
</gene>
<dbReference type="EMBL" id="VSSQ01027100">
    <property type="protein sequence ID" value="MPM76153.1"/>
    <property type="molecule type" value="Genomic_DNA"/>
</dbReference>
<proteinExistence type="predicted"/>
<organism evidence="2">
    <name type="scientific">bioreactor metagenome</name>
    <dbReference type="NCBI Taxonomy" id="1076179"/>
    <lineage>
        <taxon>unclassified sequences</taxon>
        <taxon>metagenomes</taxon>
        <taxon>ecological metagenomes</taxon>
    </lineage>
</organism>
<dbReference type="AlphaFoldDB" id="A0A645CGV9"/>
<name>A0A645CGV9_9ZZZZ</name>
<evidence type="ECO:0000313" key="2">
    <source>
        <dbReference type="EMBL" id="MPM76153.1"/>
    </source>
</evidence>
<protein>
    <submittedName>
        <fullName evidence="2">Uncharacterized protein</fullName>
    </submittedName>
</protein>
<comment type="caution">
    <text evidence="2">The sequence shown here is derived from an EMBL/GenBank/DDBJ whole genome shotgun (WGS) entry which is preliminary data.</text>
</comment>
<sequence length="90" mass="9170">MSVPVGSPVPATGQEPEAPAAAAPPRPSRYSQVAAAPPPPRDLTPEEEAAAYADDDETVGEGYESAAELLTNVLGAELLLEEQQDTGLGA</sequence>
<reference evidence="2" key="1">
    <citation type="submission" date="2019-08" db="EMBL/GenBank/DDBJ databases">
        <authorList>
            <person name="Kucharzyk K."/>
            <person name="Murdoch R.W."/>
            <person name="Higgins S."/>
            <person name="Loffler F."/>
        </authorList>
    </citation>
    <scope>NUCLEOTIDE SEQUENCE</scope>
</reference>
<feature type="region of interest" description="Disordered" evidence="1">
    <location>
        <begin position="1"/>
        <end position="47"/>
    </location>
</feature>
<accession>A0A645CGV9</accession>